<dbReference type="AlphaFoldDB" id="A0A0E3BCJ4"/>
<sequence>MRVIALFAATASVHCLMQKKCSDYEPTRISLGDIVSGTTMTAEQLEAIREQLGYTQEQMADRLQCDFVGYRRYATGSRPIPRYIARCTFLLDFIRANGLKSELERSLDV</sequence>
<protein>
    <submittedName>
        <fullName evidence="1">Uncharacterized protein</fullName>
    </submittedName>
</protein>
<dbReference type="SUPFAM" id="SSF47413">
    <property type="entry name" value="lambda repressor-like DNA-binding domains"/>
    <property type="match status" value="1"/>
</dbReference>
<organism evidence="1 2">
    <name type="scientific">Comamonas thiooxydans</name>
    <dbReference type="NCBI Taxonomy" id="363952"/>
    <lineage>
        <taxon>Bacteria</taxon>
        <taxon>Pseudomonadati</taxon>
        <taxon>Pseudomonadota</taxon>
        <taxon>Betaproteobacteria</taxon>
        <taxon>Burkholderiales</taxon>
        <taxon>Comamonadaceae</taxon>
        <taxon>Comamonas</taxon>
    </lineage>
</organism>
<evidence type="ECO:0000313" key="1">
    <source>
        <dbReference type="EMBL" id="KGG87670.1"/>
    </source>
</evidence>
<dbReference type="InterPro" id="IPR001387">
    <property type="entry name" value="Cro/C1-type_HTH"/>
</dbReference>
<reference evidence="1 2" key="1">
    <citation type="submission" date="2013-09" db="EMBL/GenBank/DDBJ databases">
        <title>High correlation between genotypes and phenotypes of environmental bacteria Comamonas testosteroni strains.</title>
        <authorList>
            <person name="Liu L."/>
            <person name="Zhu W."/>
            <person name="Xia X."/>
            <person name="Xu B."/>
            <person name="Luo M."/>
            <person name="Wang G."/>
        </authorList>
    </citation>
    <scope>NUCLEOTIDE SEQUENCE [LARGE SCALE GENOMIC DNA]</scope>
    <source>
        <strain evidence="1 2">JL14</strain>
    </source>
</reference>
<evidence type="ECO:0000313" key="2">
    <source>
        <dbReference type="Proteomes" id="UP000029567"/>
    </source>
</evidence>
<dbReference type="CDD" id="cd00093">
    <property type="entry name" value="HTH_XRE"/>
    <property type="match status" value="1"/>
</dbReference>
<dbReference type="RefSeq" id="WP_034381825.1">
    <property type="nucleotide sequence ID" value="NZ_AWTN01000106.1"/>
</dbReference>
<accession>A0A0E3BCJ4</accession>
<dbReference type="Proteomes" id="UP000029567">
    <property type="component" value="Unassembled WGS sequence"/>
</dbReference>
<dbReference type="EMBL" id="AWTN01000106">
    <property type="protein sequence ID" value="KGG87670.1"/>
    <property type="molecule type" value="Genomic_DNA"/>
</dbReference>
<dbReference type="Pfam" id="PF13560">
    <property type="entry name" value="HTH_31"/>
    <property type="match status" value="1"/>
</dbReference>
<proteinExistence type="predicted"/>
<dbReference type="Gene3D" id="1.10.260.40">
    <property type="entry name" value="lambda repressor-like DNA-binding domains"/>
    <property type="match status" value="1"/>
</dbReference>
<comment type="caution">
    <text evidence="1">The sequence shown here is derived from an EMBL/GenBank/DDBJ whole genome shotgun (WGS) entry which is preliminary data.</text>
</comment>
<dbReference type="InterPro" id="IPR010982">
    <property type="entry name" value="Lambda_DNA-bd_dom_sf"/>
</dbReference>
<dbReference type="GO" id="GO:0003677">
    <property type="term" value="F:DNA binding"/>
    <property type="evidence" value="ECO:0007669"/>
    <property type="project" value="InterPro"/>
</dbReference>
<name>A0A0E3BCJ4_9BURK</name>
<gene>
    <name evidence="1" type="ORF">P245_19660</name>
</gene>